<reference evidence="2 3" key="1">
    <citation type="submission" date="2024-10" db="EMBL/GenBank/DDBJ databases">
        <title>Updated reference genomes for cyclostephanoid diatoms.</title>
        <authorList>
            <person name="Roberts W.R."/>
            <person name="Alverson A.J."/>
        </authorList>
    </citation>
    <scope>NUCLEOTIDE SEQUENCE [LARGE SCALE GENOMIC DNA]</scope>
    <source>
        <strain evidence="2 3">AJA010-31</strain>
    </source>
</reference>
<evidence type="ECO:0000313" key="2">
    <source>
        <dbReference type="EMBL" id="KAL3774816.1"/>
    </source>
</evidence>
<feature type="signal peptide" evidence="1">
    <location>
        <begin position="1"/>
        <end position="24"/>
    </location>
</feature>
<keyword evidence="1" id="KW-0732">Signal</keyword>
<evidence type="ECO:0000313" key="3">
    <source>
        <dbReference type="Proteomes" id="UP001530400"/>
    </source>
</evidence>
<dbReference type="EMBL" id="JALLPJ020001177">
    <property type="protein sequence ID" value="KAL3774816.1"/>
    <property type="molecule type" value="Genomic_DNA"/>
</dbReference>
<gene>
    <name evidence="2" type="ORF">ACHAWO_010350</name>
</gene>
<protein>
    <submittedName>
        <fullName evidence="2">Uncharacterized protein</fullName>
    </submittedName>
</protein>
<comment type="caution">
    <text evidence="2">The sequence shown here is derived from an EMBL/GenBank/DDBJ whole genome shotgun (WGS) entry which is preliminary data.</text>
</comment>
<sequence>MKLSSRNMLLLAAAIMAIASSTHAFAPTASSRRVTELYMAPRFDKSTQRWYTDDPAEQAGASYGPVGSLYRAGPKPFLQRIFNPDTYDQAVLKYMAQDGCDRKEAQGNMDAFLENPQDWAYQKTCEQNGAFKKDYANANMSPKQVTLSTIWGLGVVYFFGSLAYNGIQGGMLSDSFHRTMELLSGSA</sequence>
<organism evidence="2 3">
    <name type="scientific">Cyclotella atomus</name>
    <dbReference type="NCBI Taxonomy" id="382360"/>
    <lineage>
        <taxon>Eukaryota</taxon>
        <taxon>Sar</taxon>
        <taxon>Stramenopiles</taxon>
        <taxon>Ochrophyta</taxon>
        <taxon>Bacillariophyta</taxon>
        <taxon>Coscinodiscophyceae</taxon>
        <taxon>Thalassiosirophycidae</taxon>
        <taxon>Stephanodiscales</taxon>
        <taxon>Stephanodiscaceae</taxon>
        <taxon>Cyclotella</taxon>
    </lineage>
</organism>
<evidence type="ECO:0000256" key="1">
    <source>
        <dbReference type="SAM" id="SignalP"/>
    </source>
</evidence>
<feature type="chain" id="PRO_5044768771" evidence="1">
    <location>
        <begin position="25"/>
        <end position="187"/>
    </location>
</feature>
<dbReference type="Proteomes" id="UP001530400">
    <property type="component" value="Unassembled WGS sequence"/>
</dbReference>
<name>A0ABD3NJR0_9STRA</name>
<keyword evidence="3" id="KW-1185">Reference proteome</keyword>
<dbReference type="AlphaFoldDB" id="A0ABD3NJR0"/>
<proteinExistence type="predicted"/>
<accession>A0ABD3NJR0</accession>